<comment type="caution">
    <text evidence="1">The sequence shown here is derived from an EMBL/GenBank/DDBJ whole genome shotgun (WGS) entry which is preliminary data.</text>
</comment>
<accession>A0A3D9IA91</accession>
<evidence type="ECO:0000313" key="2">
    <source>
        <dbReference type="Proteomes" id="UP000256977"/>
    </source>
</evidence>
<protein>
    <submittedName>
        <fullName evidence="1">Uncharacterized protein</fullName>
    </submittedName>
</protein>
<dbReference type="AlphaFoldDB" id="A0A3D9IA91"/>
<gene>
    <name evidence="1" type="ORF">DFP98_13325</name>
</gene>
<keyword evidence="2" id="KW-1185">Reference proteome</keyword>
<evidence type="ECO:0000313" key="1">
    <source>
        <dbReference type="EMBL" id="RED58678.1"/>
    </source>
</evidence>
<dbReference type="Proteomes" id="UP000256977">
    <property type="component" value="Unassembled WGS sequence"/>
</dbReference>
<name>A0A3D9IA91_9BACL</name>
<dbReference type="EMBL" id="QRDZ01000033">
    <property type="protein sequence ID" value="RED58678.1"/>
    <property type="molecule type" value="Genomic_DNA"/>
</dbReference>
<dbReference type="RefSeq" id="WP_181918040.1">
    <property type="nucleotide sequence ID" value="NZ_QRDZ01000033.1"/>
</dbReference>
<proteinExistence type="predicted"/>
<organism evidence="1 2">
    <name type="scientific">Cohnella phaseoli</name>
    <dbReference type="NCBI Taxonomy" id="456490"/>
    <lineage>
        <taxon>Bacteria</taxon>
        <taxon>Bacillati</taxon>
        <taxon>Bacillota</taxon>
        <taxon>Bacilli</taxon>
        <taxon>Bacillales</taxon>
        <taxon>Paenibacillaceae</taxon>
        <taxon>Cohnella</taxon>
    </lineage>
</organism>
<reference evidence="1 2" key="1">
    <citation type="submission" date="2018-07" db="EMBL/GenBank/DDBJ databases">
        <title>Genomic Encyclopedia of Type Strains, Phase III (KMG-III): the genomes of soil and plant-associated and newly described type strains.</title>
        <authorList>
            <person name="Whitman W."/>
        </authorList>
    </citation>
    <scope>NUCLEOTIDE SEQUENCE [LARGE SCALE GENOMIC DNA]</scope>
    <source>
        <strain evidence="1 2">CECT 7287</strain>
    </source>
</reference>
<sequence>MNEEALEILRALKAGQELLIAKVDGIDIRLAKLEGYCRLDGLKQKS</sequence>